<dbReference type="AlphaFoldDB" id="A0AAE0L0W0"/>
<protein>
    <submittedName>
        <fullName evidence="1">Uncharacterized protein</fullName>
    </submittedName>
</protein>
<evidence type="ECO:0000313" key="1">
    <source>
        <dbReference type="EMBL" id="KAK3267961.1"/>
    </source>
</evidence>
<name>A0AAE0L0W0_9CHLO</name>
<comment type="caution">
    <text evidence="1">The sequence shown here is derived from an EMBL/GenBank/DDBJ whole genome shotgun (WGS) entry which is preliminary data.</text>
</comment>
<accession>A0AAE0L0W0</accession>
<dbReference type="EMBL" id="LGRX02012092">
    <property type="protein sequence ID" value="KAK3267961.1"/>
    <property type="molecule type" value="Genomic_DNA"/>
</dbReference>
<proteinExistence type="predicted"/>
<keyword evidence="2" id="KW-1185">Reference proteome</keyword>
<evidence type="ECO:0000313" key="2">
    <source>
        <dbReference type="Proteomes" id="UP001190700"/>
    </source>
</evidence>
<sequence>MDAAGDGSHGSAKFPTSIGVLCEPDCVLKVRKVVKSDSAKLFFGFDLNLQSRAWRPRAQLDLKIHNLGQLTLTASGVQLSRRWNIKCGQGSCRVEAHLRRSLSGQATVALEVVPTKLGTKMLGAGLSLAAGRAVDLSPNVSVPRVPPLSLQVHSSAYRTSNNSQLCLDIEQINPTIVL</sequence>
<dbReference type="Proteomes" id="UP001190700">
    <property type="component" value="Unassembled WGS sequence"/>
</dbReference>
<organism evidence="1 2">
    <name type="scientific">Cymbomonas tetramitiformis</name>
    <dbReference type="NCBI Taxonomy" id="36881"/>
    <lineage>
        <taxon>Eukaryota</taxon>
        <taxon>Viridiplantae</taxon>
        <taxon>Chlorophyta</taxon>
        <taxon>Pyramimonadophyceae</taxon>
        <taxon>Pyramimonadales</taxon>
        <taxon>Pyramimonadaceae</taxon>
        <taxon>Cymbomonas</taxon>
    </lineage>
</organism>
<reference evidence="1 2" key="1">
    <citation type="journal article" date="2015" name="Genome Biol. Evol.">
        <title>Comparative Genomics of a Bacterivorous Green Alga Reveals Evolutionary Causalities and Consequences of Phago-Mixotrophic Mode of Nutrition.</title>
        <authorList>
            <person name="Burns J.A."/>
            <person name="Paasch A."/>
            <person name="Narechania A."/>
            <person name="Kim E."/>
        </authorList>
    </citation>
    <scope>NUCLEOTIDE SEQUENCE [LARGE SCALE GENOMIC DNA]</scope>
    <source>
        <strain evidence="1 2">PLY_AMNH</strain>
    </source>
</reference>
<gene>
    <name evidence="1" type="ORF">CYMTET_23513</name>
</gene>